<evidence type="ECO:0000259" key="10">
    <source>
        <dbReference type="PROSITE" id="PS50137"/>
    </source>
</evidence>
<dbReference type="GO" id="GO:0004525">
    <property type="term" value="F:ribonuclease III activity"/>
    <property type="evidence" value="ECO:0007669"/>
    <property type="project" value="UniProtKB-UniRule"/>
</dbReference>
<dbReference type="InterPro" id="IPR014720">
    <property type="entry name" value="dsRBD_dom"/>
</dbReference>
<comment type="subunit">
    <text evidence="9">Homodimer.</text>
</comment>
<keyword evidence="3 9" id="KW-0698">rRNA processing</keyword>
<protein>
    <recommendedName>
        <fullName evidence="9">Ribonuclease 3</fullName>
        <ecNumber evidence="9">3.1.26.3</ecNumber>
    </recommendedName>
    <alternativeName>
        <fullName evidence="9">Ribonuclease III</fullName>
        <shortName evidence="9">RNase III</shortName>
    </alternativeName>
</protein>
<keyword evidence="7 9" id="KW-0378">Hydrolase</keyword>
<feature type="active site" evidence="9">
    <location>
        <position position="123"/>
    </location>
</feature>
<evidence type="ECO:0000256" key="9">
    <source>
        <dbReference type="HAMAP-Rule" id="MF_00104"/>
    </source>
</evidence>
<comment type="similarity">
    <text evidence="2">Belongs to the ribonuclease III family.</text>
</comment>
<dbReference type="FunFam" id="1.10.1520.10:FF:000001">
    <property type="entry name" value="Ribonuclease 3"/>
    <property type="match status" value="1"/>
</dbReference>
<dbReference type="PANTHER" id="PTHR11207:SF0">
    <property type="entry name" value="RIBONUCLEASE 3"/>
    <property type="match status" value="1"/>
</dbReference>
<feature type="active site" evidence="9">
    <location>
        <position position="51"/>
    </location>
</feature>
<dbReference type="Gene3D" id="3.30.160.20">
    <property type="match status" value="1"/>
</dbReference>
<keyword evidence="9" id="KW-0479">Metal-binding</keyword>
<keyword evidence="4 9" id="KW-0507">mRNA processing</keyword>
<comment type="subcellular location">
    <subcellularLocation>
        <location evidence="9">Cytoplasm</location>
    </subcellularLocation>
</comment>
<dbReference type="PROSITE" id="PS50137">
    <property type="entry name" value="DS_RBD"/>
    <property type="match status" value="1"/>
</dbReference>
<dbReference type="Pfam" id="PF00035">
    <property type="entry name" value="dsrm"/>
    <property type="match status" value="1"/>
</dbReference>
<evidence type="ECO:0000256" key="7">
    <source>
        <dbReference type="ARBA" id="ARBA00022801"/>
    </source>
</evidence>
<evidence type="ECO:0000256" key="1">
    <source>
        <dbReference type="ARBA" id="ARBA00000109"/>
    </source>
</evidence>
<comment type="function">
    <text evidence="9">Digests double-stranded RNA. Involved in the processing of primary rRNA transcript to yield the immediate precursors to the large and small rRNAs (23S and 16S). Processes some mRNAs, and tRNAs when they are encoded in the rRNA operon. Processes pre-crRNA and tracrRNA of type II CRISPR loci if present in the organism.</text>
</comment>
<dbReference type="PROSITE" id="PS50142">
    <property type="entry name" value="RNASE_3_2"/>
    <property type="match status" value="1"/>
</dbReference>
<comment type="caution">
    <text evidence="12">The sequence shown here is derived from an EMBL/GenBank/DDBJ whole genome shotgun (WGS) entry which is preliminary data.</text>
</comment>
<keyword evidence="9" id="KW-0460">Magnesium</keyword>
<keyword evidence="9" id="KW-0819">tRNA processing</keyword>
<evidence type="ECO:0000313" key="13">
    <source>
        <dbReference type="Proteomes" id="UP000176682"/>
    </source>
</evidence>
<feature type="domain" description="RNase III" evidence="11">
    <location>
        <begin position="7"/>
        <end position="134"/>
    </location>
</feature>
<sequence length="237" mass="25993">MSPLALQNKLQPEIAYRFTDPDLFTTALSHRSYLNESSQKQSNERLEFLGDAVLELVITHYLYTQRPSSPEGELTAARSAIVRTESLAAAATNIHLGEFILMSKGEEKSGGRTNPSLLADTFESLIGAIFLDGGYQAASQFIHKILIDPNTKFLESSNFKDPKSLLQEKLQERGFTSPIYQTLSATGPDHERLFTVGVYNGTTLLATGQGKNKQTAQQQAAATALTNPTVLESRPQD</sequence>
<dbReference type="GO" id="GO:0010468">
    <property type="term" value="P:regulation of gene expression"/>
    <property type="evidence" value="ECO:0007669"/>
    <property type="project" value="TreeGrafter"/>
</dbReference>
<feature type="binding site" evidence="9">
    <location>
        <position position="47"/>
    </location>
    <ligand>
        <name>Mg(2+)</name>
        <dbReference type="ChEBI" id="CHEBI:18420"/>
    </ligand>
</feature>
<dbReference type="GO" id="GO:0019843">
    <property type="term" value="F:rRNA binding"/>
    <property type="evidence" value="ECO:0007669"/>
    <property type="project" value="UniProtKB-KW"/>
</dbReference>
<dbReference type="EMBL" id="MFAM01000005">
    <property type="protein sequence ID" value="OGD79919.1"/>
    <property type="molecule type" value="Genomic_DNA"/>
</dbReference>
<evidence type="ECO:0000256" key="6">
    <source>
        <dbReference type="ARBA" id="ARBA00022759"/>
    </source>
</evidence>
<name>A0A1F5FJW6_9BACT</name>
<dbReference type="HAMAP" id="MF_00104">
    <property type="entry name" value="RNase_III"/>
    <property type="match status" value="1"/>
</dbReference>
<evidence type="ECO:0000256" key="3">
    <source>
        <dbReference type="ARBA" id="ARBA00022552"/>
    </source>
</evidence>
<gene>
    <name evidence="9" type="primary">rnc</name>
    <name evidence="12" type="ORF">A2368_02500</name>
</gene>
<evidence type="ECO:0000313" key="12">
    <source>
        <dbReference type="EMBL" id="OGD79919.1"/>
    </source>
</evidence>
<keyword evidence="9" id="KW-0699">rRNA-binding</keyword>
<evidence type="ECO:0000256" key="8">
    <source>
        <dbReference type="ARBA" id="ARBA00022884"/>
    </source>
</evidence>
<dbReference type="GO" id="GO:0003725">
    <property type="term" value="F:double-stranded RNA binding"/>
    <property type="evidence" value="ECO:0007669"/>
    <property type="project" value="TreeGrafter"/>
</dbReference>
<evidence type="ECO:0000256" key="5">
    <source>
        <dbReference type="ARBA" id="ARBA00022722"/>
    </source>
</evidence>
<keyword evidence="9" id="KW-0963">Cytoplasm</keyword>
<organism evidence="12 13">
    <name type="scientific">Candidatus Collierbacteria bacterium RIFOXYB1_FULL_49_13</name>
    <dbReference type="NCBI Taxonomy" id="1817728"/>
    <lineage>
        <taxon>Bacteria</taxon>
        <taxon>Candidatus Collieribacteriota</taxon>
    </lineage>
</organism>
<dbReference type="CDD" id="cd00593">
    <property type="entry name" value="RIBOc"/>
    <property type="match status" value="1"/>
</dbReference>
<evidence type="ECO:0000256" key="4">
    <source>
        <dbReference type="ARBA" id="ARBA00022664"/>
    </source>
</evidence>
<dbReference type="SMART" id="SM00535">
    <property type="entry name" value="RIBOc"/>
    <property type="match status" value="1"/>
</dbReference>
<dbReference type="SUPFAM" id="SSF54768">
    <property type="entry name" value="dsRNA-binding domain-like"/>
    <property type="match status" value="1"/>
</dbReference>
<dbReference type="GO" id="GO:0006364">
    <property type="term" value="P:rRNA processing"/>
    <property type="evidence" value="ECO:0007669"/>
    <property type="project" value="UniProtKB-UniRule"/>
</dbReference>
<dbReference type="Pfam" id="PF14622">
    <property type="entry name" value="Ribonucleas_3_3"/>
    <property type="match status" value="1"/>
</dbReference>
<dbReference type="InterPro" id="IPR000999">
    <property type="entry name" value="RNase_III_dom"/>
</dbReference>
<feature type="binding site" evidence="9">
    <location>
        <position position="120"/>
    </location>
    <ligand>
        <name>Mg(2+)</name>
        <dbReference type="ChEBI" id="CHEBI:18420"/>
    </ligand>
</feature>
<dbReference type="PANTHER" id="PTHR11207">
    <property type="entry name" value="RIBONUCLEASE III"/>
    <property type="match status" value="1"/>
</dbReference>
<dbReference type="PROSITE" id="PS00517">
    <property type="entry name" value="RNASE_3_1"/>
    <property type="match status" value="1"/>
</dbReference>
<dbReference type="GO" id="GO:0008033">
    <property type="term" value="P:tRNA processing"/>
    <property type="evidence" value="ECO:0007669"/>
    <property type="project" value="UniProtKB-KW"/>
</dbReference>
<dbReference type="GO" id="GO:0005737">
    <property type="term" value="C:cytoplasm"/>
    <property type="evidence" value="ECO:0007669"/>
    <property type="project" value="UniProtKB-SubCell"/>
</dbReference>
<keyword evidence="5 9" id="KW-0540">Nuclease</keyword>
<dbReference type="SMART" id="SM00358">
    <property type="entry name" value="DSRM"/>
    <property type="match status" value="1"/>
</dbReference>
<evidence type="ECO:0000256" key="2">
    <source>
        <dbReference type="ARBA" id="ARBA00010183"/>
    </source>
</evidence>
<dbReference type="EC" id="3.1.26.3" evidence="9"/>
<dbReference type="CDD" id="cd10845">
    <property type="entry name" value="DSRM_RNAse_III_family"/>
    <property type="match status" value="1"/>
</dbReference>
<dbReference type="Gene3D" id="1.10.1520.10">
    <property type="entry name" value="Ribonuclease III domain"/>
    <property type="match status" value="1"/>
</dbReference>
<feature type="binding site" evidence="9">
    <location>
        <position position="123"/>
    </location>
    <ligand>
        <name>Mg(2+)</name>
        <dbReference type="ChEBI" id="CHEBI:18420"/>
    </ligand>
</feature>
<keyword evidence="6 9" id="KW-0255">Endonuclease</keyword>
<feature type="domain" description="DRBM" evidence="10">
    <location>
        <begin position="161"/>
        <end position="225"/>
    </location>
</feature>
<evidence type="ECO:0000259" key="11">
    <source>
        <dbReference type="PROSITE" id="PS50142"/>
    </source>
</evidence>
<dbReference type="AlphaFoldDB" id="A0A1F5FJW6"/>
<comment type="catalytic activity">
    <reaction evidence="1 9">
        <text>Endonucleolytic cleavage to 5'-phosphomonoester.</text>
        <dbReference type="EC" id="3.1.26.3"/>
    </reaction>
</comment>
<dbReference type="Proteomes" id="UP000176682">
    <property type="component" value="Unassembled WGS sequence"/>
</dbReference>
<dbReference type="NCBIfam" id="TIGR02191">
    <property type="entry name" value="RNaseIII"/>
    <property type="match status" value="1"/>
</dbReference>
<dbReference type="InterPro" id="IPR011907">
    <property type="entry name" value="RNase_III"/>
</dbReference>
<dbReference type="InterPro" id="IPR036389">
    <property type="entry name" value="RNase_III_sf"/>
</dbReference>
<accession>A0A1F5FJW6</accession>
<dbReference type="SUPFAM" id="SSF69065">
    <property type="entry name" value="RNase III domain-like"/>
    <property type="match status" value="1"/>
</dbReference>
<dbReference type="GO" id="GO:0046872">
    <property type="term" value="F:metal ion binding"/>
    <property type="evidence" value="ECO:0007669"/>
    <property type="project" value="UniProtKB-KW"/>
</dbReference>
<reference evidence="12 13" key="1">
    <citation type="journal article" date="2016" name="Nat. Commun.">
        <title>Thousands of microbial genomes shed light on interconnected biogeochemical processes in an aquifer system.</title>
        <authorList>
            <person name="Anantharaman K."/>
            <person name="Brown C.T."/>
            <person name="Hug L.A."/>
            <person name="Sharon I."/>
            <person name="Castelle C.J."/>
            <person name="Probst A.J."/>
            <person name="Thomas B.C."/>
            <person name="Singh A."/>
            <person name="Wilkins M.J."/>
            <person name="Karaoz U."/>
            <person name="Brodie E.L."/>
            <person name="Williams K.H."/>
            <person name="Hubbard S.S."/>
            <person name="Banfield J.F."/>
        </authorList>
    </citation>
    <scope>NUCLEOTIDE SEQUENCE [LARGE SCALE GENOMIC DNA]</scope>
</reference>
<keyword evidence="8 9" id="KW-0694">RNA-binding</keyword>
<comment type="cofactor">
    <cofactor evidence="9">
        <name>Mg(2+)</name>
        <dbReference type="ChEBI" id="CHEBI:18420"/>
    </cofactor>
</comment>
<dbReference type="GO" id="GO:0006397">
    <property type="term" value="P:mRNA processing"/>
    <property type="evidence" value="ECO:0007669"/>
    <property type="project" value="UniProtKB-UniRule"/>
</dbReference>
<proteinExistence type="inferred from homology"/>